<keyword evidence="1" id="KW-1133">Transmembrane helix</keyword>
<feature type="transmembrane region" description="Helical" evidence="1">
    <location>
        <begin position="12"/>
        <end position="33"/>
    </location>
</feature>
<evidence type="ECO:0000313" key="2">
    <source>
        <dbReference type="EMBL" id="TGG95024.1"/>
    </source>
</evidence>
<sequence>MAINHVGRAGRLMLWISPVFIVPGVIVALLPWLEQQNDAIVQGVTTATAIFVLGYSLFIASRVNRRLDEVEVAGQRVASTIGMTIGMVAAVLVMLFPPR</sequence>
<dbReference type="AlphaFoldDB" id="A0A4Z0WB87"/>
<name>A0A4Z0WB87_9GAMM</name>
<evidence type="ECO:0008006" key="4">
    <source>
        <dbReference type="Google" id="ProtNLM"/>
    </source>
</evidence>
<feature type="transmembrane region" description="Helical" evidence="1">
    <location>
        <begin position="39"/>
        <end position="58"/>
    </location>
</feature>
<dbReference type="OrthoDB" id="8639774at2"/>
<reference evidence="2 3" key="1">
    <citation type="submission" date="2019-04" db="EMBL/GenBank/DDBJ databases">
        <title>Natronospirillum operosus gen. nov., sp. nov., a haloalkaliphilic satellite isolated from decaying biomass of laboratory culture of cyanobacterium Geitlerinema sp. and proposal of Natronospirillaceae fam. nov. and Saccharospirillaceae fam. nov.</title>
        <authorList>
            <person name="Kevbrin V."/>
            <person name="Boltyanskaya Y."/>
            <person name="Koziaeva V."/>
            <person name="Grouzdev D.S."/>
            <person name="Park M."/>
            <person name="Cho J."/>
        </authorList>
    </citation>
    <scope>NUCLEOTIDE SEQUENCE [LARGE SCALE GENOMIC DNA]</scope>
    <source>
        <strain evidence="2 3">G-116</strain>
    </source>
</reference>
<keyword evidence="1" id="KW-0472">Membrane</keyword>
<gene>
    <name evidence="2" type="ORF">E4656_00940</name>
</gene>
<comment type="caution">
    <text evidence="2">The sequence shown here is derived from an EMBL/GenBank/DDBJ whole genome shotgun (WGS) entry which is preliminary data.</text>
</comment>
<organism evidence="2 3">
    <name type="scientific">Natronospirillum operosum</name>
    <dbReference type="NCBI Taxonomy" id="2759953"/>
    <lineage>
        <taxon>Bacteria</taxon>
        <taxon>Pseudomonadati</taxon>
        <taxon>Pseudomonadota</taxon>
        <taxon>Gammaproteobacteria</taxon>
        <taxon>Oceanospirillales</taxon>
        <taxon>Natronospirillaceae</taxon>
        <taxon>Natronospirillum</taxon>
    </lineage>
</organism>
<keyword evidence="1" id="KW-0812">Transmembrane</keyword>
<protein>
    <recommendedName>
        <fullName evidence="4">DUF2391 family protein</fullName>
    </recommendedName>
</protein>
<dbReference type="RefSeq" id="WP_135480345.1">
    <property type="nucleotide sequence ID" value="NZ_SRMF01000001.1"/>
</dbReference>
<keyword evidence="3" id="KW-1185">Reference proteome</keyword>
<evidence type="ECO:0000313" key="3">
    <source>
        <dbReference type="Proteomes" id="UP000297475"/>
    </source>
</evidence>
<feature type="transmembrane region" description="Helical" evidence="1">
    <location>
        <begin position="78"/>
        <end position="96"/>
    </location>
</feature>
<dbReference type="EMBL" id="SRMF01000001">
    <property type="protein sequence ID" value="TGG95024.1"/>
    <property type="molecule type" value="Genomic_DNA"/>
</dbReference>
<evidence type="ECO:0000256" key="1">
    <source>
        <dbReference type="SAM" id="Phobius"/>
    </source>
</evidence>
<proteinExistence type="predicted"/>
<accession>A0A4Z0WB87</accession>
<dbReference type="Proteomes" id="UP000297475">
    <property type="component" value="Unassembled WGS sequence"/>
</dbReference>